<reference evidence="1" key="1">
    <citation type="submission" date="2021-03" db="EMBL/GenBank/DDBJ databases">
        <title>Draft genome sequence of rust myrtle Austropuccinia psidii MF-1, a brazilian biotype.</title>
        <authorList>
            <person name="Quecine M.C."/>
            <person name="Pachon D.M.R."/>
            <person name="Bonatelli M.L."/>
            <person name="Correr F.H."/>
            <person name="Franceschini L.M."/>
            <person name="Leite T.F."/>
            <person name="Margarido G.R.A."/>
            <person name="Almeida C.A."/>
            <person name="Ferrarezi J.A."/>
            <person name="Labate C.A."/>
        </authorList>
    </citation>
    <scope>NUCLEOTIDE SEQUENCE</scope>
    <source>
        <strain evidence="1">MF-1</strain>
    </source>
</reference>
<evidence type="ECO:0000313" key="2">
    <source>
        <dbReference type="Proteomes" id="UP000765509"/>
    </source>
</evidence>
<dbReference type="Proteomes" id="UP000765509">
    <property type="component" value="Unassembled WGS sequence"/>
</dbReference>
<proteinExistence type="predicted"/>
<dbReference type="OrthoDB" id="1305950at2759"/>
<dbReference type="AlphaFoldDB" id="A0A9Q3K359"/>
<keyword evidence="2" id="KW-1185">Reference proteome</keyword>
<protein>
    <submittedName>
        <fullName evidence="1">Uncharacterized protein</fullName>
    </submittedName>
</protein>
<organism evidence="1 2">
    <name type="scientific">Austropuccinia psidii MF-1</name>
    <dbReference type="NCBI Taxonomy" id="1389203"/>
    <lineage>
        <taxon>Eukaryota</taxon>
        <taxon>Fungi</taxon>
        <taxon>Dikarya</taxon>
        <taxon>Basidiomycota</taxon>
        <taxon>Pucciniomycotina</taxon>
        <taxon>Pucciniomycetes</taxon>
        <taxon>Pucciniales</taxon>
        <taxon>Sphaerophragmiaceae</taxon>
        <taxon>Austropuccinia</taxon>
    </lineage>
</organism>
<comment type="caution">
    <text evidence="1">The sequence shown here is derived from an EMBL/GenBank/DDBJ whole genome shotgun (WGS) entry which is preliminary data.</text>
</comment>
<name>A0A9Q3K359_9BASI</name>
<accession>A0A9Q3K359</accession>
<sequence length="124" mass="14283">MFHNCTKGKHKIKCTDHKREELLSENPHLRPPKRENKCQNFNSTSNLTISQDFMTIQELLKPRKDQLILECGCNHCLFNSLEPFVTMPKTISIQVEMGKAQNKLISLGIVTVQILNHNNTLLLK</sequence>
<dbReference type="EMBL" id="AVOT02092174">
    <property type="protein sequence ID" value="MBW0573479.1"/>
    <property type="molecule type" value="Genomic_DNA"/>
</dbReference>
<evidence type="ECO:0000313" key="1">
    <source>
        <dbReference type="EMBL" id="MBW0573479.1"/>
    </source>
</evidence>
<gene>
    <name evidence="1" type="ORF">O181_113194</name>
</gene>